<comment type="subcellular location">
    <subcellularLocation>
        <location evidence="1">Nucleus</location>
    </subcellularLocation>
</comment>
<evidence type="ECO:0000256" key="3">
    <source>
        <dbReference type="ARBA" id="ARBA00022553"/>
    </source>
</evidence>
<feature type="coiled-coil region" evidence="10">
    <location>
        <begin position="123"/>
        <end position="164"/>
    </location>
</feature>
<keyword evidence="4" id="KW-0805">Transcription regulation</keyword>
<dbReference type="GO" id="GO:0000978">
    <property type="term" value="F:RNA polymerase II cis-regulatory region sequence-specific DNA binding"/>
    <property type="evidence" value="ECO:0007669"/>
    <property type="project" value="TreeGrafter"/>
</dbReference>
<keyword evidence="10" id="KW-0175">Coiled coil</keyword>
<dbReference type="InterPro" id="IPR036388">
    <property type="entry name" value="WH-like_DNA-bd_sf"/>
</dbReference>
<dbReference type="Gene3D" id="1.10.10.10">
    <property type="entry name" value="Winged helix-like DNA-binding domain superfamily/Winged helix DNA-binding domain"/>
    <property type="match status" value="1"/>
</dbReference>
<dbReference type="AlphaFoldDB" id="A0A5A7RJ34"/>
<dbReference type="InterPro" id="IPR000232">
    <property type="entry name" value="HSF_DNA-bd"/>
</dbReference>
<keyword evidence="8" id="KW-0539">Nucleus</keyword>
<dbReference type="GO" id="GO:0006357">
    <property type="term" value="P:regulation of transcription by RNA polymerase II"/>
    <property type="evidence" value="ECO:0007669"/>
    <property type="project" value="TreeGrafter"/>
</dbReference>
<evidence type="ECO:0000256" key="10">
    <source>
        <dbReference type="SAM" id="Coils"/>
    </source>
</evidence>
<dbReference type="Pfam" id="PF00447">
    <property type="entry name" value="HSF_DNA-bind"/>
    <property type="match status" value="1"/>
</dbReference>
<accession>A0A5A7RJ34</accession>
<evidence type="ECO:0000256" key="1">
    <source>
        <dbReference type="ARBA" id="ARBA00004123"/>
    </source>
</evidence>
<evidence type="ECO:0000256" key="9">
    <source>
        <dbReference type="RuleBase" id="RU004020"/>
    </source>
</evidence>
<evidence type="ECO:0000313" key="12">
    <source>
        <dbReference type="EMBL" id="GER57182.1"/>
    </source>
</evidence>
<dbReference type="PRINTS" id="PR00056">
    <property type="entry name" value="HSFDOMAIN"/>
</dbReference>
<dbReference type="SMART" id="SM00415">
    <property type="entry name" value="HSF"/>
    <property type="match status" value="1"/>
</dbReference>
<keyword evidence="7" id="KW-0804">Transcription</keyword>
<comment type="caution">
    <text evidence="12">The sequence shown here is derived from an EMBL/GenBank/DDBJ whole genome shotgun (WGS) entry which is preliminary data.</text>
</comment>
<feature type="domain" description="HSF-type DNA-binding" evidence="11">
    <location>
        <begin position="51"/>
        <end position="75"/>
    </location>
</feature>
<dbReference type="PROSITE" id="PS00434">
    <property type="entry name" value="HSF_DOMAIN"/>
    <property type="match status" value="1"/>
</dbReference>
<comment type="subunit">
    <text evidence="2">Homotrimer.</text>
</comment>
<dbReference type="OrthoDB" id="60033at2759"/>
<evidence type="ECO:0000313" key="13">
    <source>
        <dbReference type="Proteomes" id="UP000325081"/>
    </source>
</evidence>
<evidence type="ECO:0000256" key="6">
    <source>
        <dbReference type="ARBA" id="ARBA00023125"/>
    </source>
</evidence>
<evidence type="ECO:0000256" key="2">
    <source>
        <dbReference type="ARBA" id="ARBA00011233"/>
    </source>
</evidence>
<reference evidence="13" key="1">
    <citation type="journal article" date="2019" name="Curr. Biol.">
        <title>Genome Sequence of Striga asiatica Provides Insight into the Evolution of Plant Parasitism.</title>
        <authorList>
            <person name="Yoshida S."/>
            <person name="Kim S."/>
            <person name="Wafula E.K."/>
            <person name="Tanskanen J."/>
            <person name="Kim Y.M."/>
            <person name="Honaas L."/>
            <person name="Yang Z."/>
            <person name="Spallek T."/>
            <person name="Conn C.E."/>
            <person name="Ichihashi Y."/>
            <person name="Cheong K."/>
            <person name="Cui S."/>
            <person name="Der J.P."/>
            <person name="Gundlach H."/>
            <person name="Jiao Y."/>
            <person name="Hori C."/>
            <person name="Ishida J.K."/>
            <person name="Kasahara H."/>
            <person name="Kiba T."/>
            <person name="Kim M.S."/>
            <person name="Koo N."/>
            <person name="Laohavisit A."/>
            <person name="Lee Y.H."/>
            <person name="Lumba S."/>
            <person name="McCourt P."/>
            <person name="Mortimer J.C."/>
            <person name="Mutuku J.M."/>
            <person name="Nomura T."/>
            <person name="Sasaki-Sekimoto Y."/>
            <person name="Seto Y."/>
            <person name="Wang Y."/>
            <person name="Wakatake T."/>
            <person name="Sakakibara H."/>
            <person name="Demura T."/>
            <person name="Yamaguchi S."/>
            <person name="Yoneyama K."/>
            <person name="Manabe R.I."/>
            <person name="Nelson D.C."/>
            <person name="Schulman A.H."/>
            <person name="Timko M.P."/>
            <person name="dePamphilis C.W."/>
            <person name="Choi D."/>
            <person name="Shirasu K."/>
        </authorList>
    </citation>
    <scope>NUCLEOTIDE SEQUENCE [LARGE SCALE GENOMIC DNA]</scope>
    <source>
        <strain evidence="13">cv. UVA1</strain>
    </source>
</reference>
<evidence type="ECO:0000256" key="4">
    <source>
        <dbReference type="ARBA" id="ARBA00023015"/>
    </source>
</evidence>
<dbReference type="PANTHER" id="PTHR10015">
    <property type="entry name" value="HEAT SHOCK TRANSCRIPTION FACTOR"/>
    <property type="match status" value="1"/>
</dbReference>
<dbReference type="GO" id="GO:0005634">
    <property type="term" value="C:nucleus"/>
    <property type="evidence" value="ECO:0007669"/>
    <property type="project" value="UniProtKB-SubCell"/>
</dbReference>
<keyword evidence="6" id="KW-0238">DNA-binding</keyword>
<proteinExistence type="inferred from homology"/>
<comment type="similarity">
    <text evidence="9">Belongs to the HSF family.</text>
</comment>
<protein>
    <submittedName>
        <fullName evidence="12">Heat Stress Transcription Factor family protein</fullName>
    </submittedName>
</protein>
<dbReference type="FunFam" id="1.10.10.10:FF:000037">
    <property type="entry name" value="Heat stress transcription factor B-4"/>
    <property type="match status" value="1"/>
</dbReference>
<dbReference type="InterPro" id="IPR036390">
    <property type="entry name" value="WH_DNA-bd_sf"/>
</dbReference>
<evidence type="ECO:0000259" key="11">
    <source>
        <dbReference type="PROSITE" id="PS00434"/>
    </source>
</evidence>
<dbReference type="EMBL" id="BKCP01013181">
    <property type="protein sequence ID" value="GER57182.1"/>
    <property type="molecule type" value="Genomic_DNA"/>
</dbReference>
<keyword evidence="5" id="KW-0346">Stress response</keyword>
<evidence type="ECO:0000256" key="8">
    <source>
        <dbReference type="ARBA" id="ARBA00023242"/>
    </source>
</evidence>
<organism evidence="12 13">
    <name type="scientific">Striga asiatica</name>
    <name type="common">Asiatic witchweed</name>
    <name type="synonym">Buchnera asiatica</name>
    <dbReference type="NCBI Taxonomy" id="4170"/>
    <lineage>
        <taxon>Eukaryota</taxon>
        <taxon>Viridiplantae</taxon>
        <taxon>Streptophyta</taxon>
        <taxon>Embryophyta</taxon>
        <taxon>Tracheophyta</taxon>
        <taxon>Spermatophyta</taxon>
        <taxon>Magnoliopsida</taxon>
        <taxon>eudicotyledons</taxon>
        <taxon>Gunneridae</taxon>
        <taxon>Pentapetalae</taxon>
        <taxon>asterids</taxon>
        <taxon>lamiids</taxon>
        <taxon>Lamiales</taxon>
        <taxon>Orobanchaceae</taxon>
        <taxon>Buchnereae</taxon>
        <taxon>Striga</taxon>
    </lineage>
</organism>
<dbReference type="Proteomes" id="UP000325081">
    <property type="component" value="Unassembled WGS sequence"/>
</dbReference>
<keyword evidence="3" id="KW-0597">Phosphoprotein</keyword>
<dbReference type="GO" id="GO:0003700">
    <property type="term" value="F:DNA-binding transcription factor activity"/>
    <property type="evidence" value="ECO:0007669"/>
    <property type="project" value="InterPro"/>
</dbReference>
<sequence length="198" mass="22729">MDYARKGSPPPFLVKTYMVVEDPLTDHVVSWNGDGTGFVVWQPAEFARDLLPTLFKHSNFSSFVRQLNTYGFHKVAANRWEFSNKLFRRGERDKLREICRKKATYSKPQLRLSSELADEPRTLSASSEVVENLICENKRLRRENNILSSELAAMKNKFEELLDLATVYGGSLDKQETDKNGPKIFGVRLGVLRGEREK</sequence>
<keyword evidence="13" id="KW-1185">Reference proteome</keyword>
<evidence type="ECO:0000256" key="5">
    <source>
        <dbReference type="ARBA" id="ARBA00023016"/>
    </source>
</evidence>
<name>A0A5A7RJ34_STRAF</name>
<dbReference type="SUPFAM" id="SSF46785">
    <property type="entry name" value="Winged helix' DNA-binding domain"/>
    <property type="match status" value="1"/>
</dbReference>
<gene>
    <name evidence="12" type="ORF">STAS_34980</name>
</gene>
<evidence type="ECO:0000256" key="7">
    <source>
        <dbReference type="ARBA" id="ARBA00023163"/>
    </source>
</evidence>
<dbReference type="PANTHER" id="PTHR10015:SF285">
    <property type="entry name" value="HEAT STRESS TRANSCRIPTION FACTOR B-3"/>
    <property type="match status" value="1"/>
</dbReference>